<gene>
    <name evidence="3" type="ORF">DB313_04045</name>
</gene>
<proteinExistence type="predicted"/>
<evidence type="ECO:0000313" key="4">
    <source>
        <dbReference type="Proteomes" id="UP000275571"/>
    </source>
</evidence>
<dbReference type="RefSeq" id="WP_120104538.1">
    <property type="nucleotide sequence ID" value="NZ_CP028884.1"/>
</dbReference>
<reference evidence="3 4" key="1">
    <citation type="journal article" date="2018" name="Infect. Genet. Evol.">
        <title>Genome-wide analysis of Borrelia turcica and 'Candidatus Borrelia tachyglossi' shows relapsing fever-like genomes with unique genomic links to Lyme disease Borrelia.</title>
        <authorList>
            <person name="Gofton A.W."/>
            <person name="Margos G."/>
            <person name="Fingerle V."/>
            <person name="Hepner S."/>
            <person name="Loh S.M."/>
            <person name="Ryan U."/>
            <person name="Irwin P."/>
            <person name="Oskam C.L."/>
        </authorList>
    </citation>
    <scope>NUCLEOTIDE SEQUENCE [LARGE SCALE GENOMIC DNA]</scope>
    <source>
        <strain evidence="3 4">IST7</strain>
    </source>
</reference>
<name>A0A386PMV4_9SPIR</name>
<evidence type="ECO:0000259" key="2">
    <source>
        <dbReference type="Pfam" id="PF10135"/>
    </source>
</evidence>
<sequence length="108" mass="12612">MIDKIKLQYLETKSQINQIKNLKDKAEQMNKHKHDLYNASLEFEAIFINQMLKSMRSSLKKENNIISGGQTEEIFEDMLYLERAKQIAKSKSFGLANLIYNQIAEINN</sequence>
<dbReference type="OrthoDB" id="9796740at2"/>
<feature type="coiled-coil region" evidence="1">
    <location>
        <begin position="9"/>
        <end position="39"/>
    </location>
</feature>
<protein>
    <submittedName>
        <fullName evidence="3">Muramidase</fullName>
    </submittedName>
</protein>
<accession>A0A386PMV4</accession>
<dbReference type="Pfam" id="PF10135">
    <property type="entry name" value="Rod-binding"/>
    <property type="match status" value="1"/>
</dbReference>
<organism evidence="3 4">
    <name type="scientific">Borrelia turcica IST7</name>
    <dbReference type="NCBI Taxonomy" id="1104446"/>
    <lineage>
        <taxon>Bacteria</taxon>
        <taxon>Pseudomonadati</taxon>
        <taxon>Spirochaetota</taxon>
        <taxon>Spirochaetia</taxon>
        <taxon>Spirochaetales</taxon>
        <taxon>Borreliaceae</taxon>
        <taxon>Borrelia</taxon>
    </lineage>
</organism>
<dbReference type="Proteomes" id="UP000275571">
    <property type="component" value="Chromosome"/>
</dbReference>
<keyword evidence="4" id="KW-1185">Reference proteome</keyword>
<keyword evidence="1" id="KW-0175">Coiled coil</keyword>
<evidence type="ECO:0000256" key="1">
    <source>
        <dbReference type="SAM" id="Coils"/>
    </source>
</evidence>
<feature type="domain" description="Flagellar protein FlgJ N-terminal" evidence="2">
    <location>
        <begin position="53"/>
        <end position="102"/>
    </location>
</feature>
<dbReference type="AlphaFoldDB" id="A0A386PMV4"/>
<dbReference type="KEGG" id="btur:DB313_04045"/>
<dbReference type="EMBL" id="CP028884">
    <property type="protein sequence ID" value="AYE36618.1"/>
    <property type="molecule type" value="Genomic_DNA"/>
</dbReference>
<dbReference type="InterPro" id="IPR019301">
    <property type="entry name" value="Flagellar_prot_FlgJ_N"/>
</dbReference>
<evidence type="ECO:0000313" key="3">
    <source>
        <dbReference type="EMBL" id="AYE36618.1"/>
    </source>
</evidence>